<evidence type="ECO:0000256" key="2">
    <source>
        <dbReference type="PIRSR" id="PIRSR600101-2"/>
    </source>
</evidence>
<sequence length="587" mass="63438">MSGIALPSSKEMMTDNMAGGLGKPYWDEGFSAVLAVCLTFTLGITIALVLHICIGPPQVYHSGVVVTDSKICTLLGRKVLEDQGSSIDSAIAAVLCSGIVHPHRSGLGGGGMILVHDVQKNQSRIVDFRETAPSALTAEMLQQDLHLKPGLLVAVPGMLSGLHQAHELYGRLQWKNVVSRAAAVAREGFRVSHSLSEALSTVRDQYVSEHFRNVLLPDGQAVLPGIVLRQHALATLLDRVAEYGVSEFYHGHISQDIASEIQARGGVLTEQDLNNYTAIIRQPLESIYQGQLLLTSPPPYGGAALISALNVVEALNLTARDQRKNTYHWIVESLRAALGMGSGLGDPRYDSAVSDSVLAFSSKSQAAALSKMISDSQAYPAKHYKHFSSLKSGADASQVIVMGQDDLIVSAVSTLNRPFGSKILTSCGVLLNSQILDFSWPDKTKDMNHFNSRNQIQPGKRPMSFLTPTVVRPLWGKCGTYVALSSSNGDYSISGITQVLVNVLSFHKNLSDSVASGRLHPQPKTKTLLVDTEFLERDEKALQLKNHRVQRVAALSVVHGAERINDIVRGITDPRDKEASALMTSEA</sequence>
<keyword evidence="3" id="KW-1133">Transmembrane helix</keyword>
<feature type="binding site" evidence="2">
    <location>
        <begin position="414"/>
        <end position="416"/>
    </location>
    <ligand>
        <name>L-glutamate</name>
        <dbReference type="ChEBI" id="CHEBI:29985"/>
    </ligand>
</feature>
<comment type="subcellular location">
    <subcellularLocation>
        <location evidence="3">Membrane</location>
        <topology evidence="3">Single-pass type II membrane protein</topology>
    </subcellularLocation>
</comment>
<dbReference type="GO" id="GO:0005886">
    <property type="term" value="C:plasma membrane"/>
    <property type="evidence" value="ECO:0007669"/>
    <property type="project" value="TreeGrafter"/>
</dbReference>
<evidence type="ECO:0000313" key="5">
    <source>
        <dbReference type="RefSeq" id="XP_030634160.1"/>
    </source>
</evidence>
<dbReference type="InterPro" id="IPR043137">
    <property type="entry name" value="GGT_ssub_C"/>
</dbReference>
<dbReference type="PANTHER" id="PTHR11686:SF54">
    <property type="entry name" value="GLUTATHIONE HYDROLASE 7"/>
    <property type="match status" value="1"/>
</dbReference>
<dbReference type="InterPro" id="IPR043138">
    <property type="entry name" value="GGT_lsub"/>
</dbReference>
<comment type="similarity">
    <text evidence="1">Belongs to the gamma-glutamyltransferase family.</text>
</comment>
<comment type="pathway">
    <text evidence="3">Sulfur metabolism; glutathione metabolism.</text>
</comment>
<keyword evidence="4" id="KW-1185">Reference proteome</keyword>
<dbReference type="Gene3D" id="1.10.246.130">
    <property type="match status" value="1"/>
</dbReference>
<dbReference type="PRINTS" id="PR01210">
    <property type="entry name" value="GGTRANSPTASE"/>
</dbReference>
<dbReference type="PANTHER" id="PTHR11686">
    <property type="entry name" value="GAMMA GLUTAMYL TRANSPEPTIDASE"/>
    <property type="match status" value="1"/>
</dbReference>
<dbReference type="SUPFAM" id="SSF56235">
    <property type="entry name" value="N-terminal nucleophile aminohydrolases (Ntn hydrolases)"/>
    <property type="match status" value="1"/>
</dbReference>
<dbReference type="GO" id="GO:0006751">
    <property type="term" value="P:glutathione catabolic process"/>
    <property type="evidence" value="ECO:0007669"/>
    <property type="project" value="UniProtKB-UniRule"/>
</dbReference>
<reference evidence="5" key="1">
    <citation type="submission" date="2025-08" db="UniProtKB">
        <authorList>
            <consortium name="RefSeq"/>
        </authorList>
    </citation>
    <scope>IDENTIFICATION</scope>
</reference>
<name>A0A6J2VMH5_CHACN</name>
<comment type="function">
    <text evidence="3">Cleaves the gamma-glutamyl peptide bond of glutathione and glutathione conjugates.</text>
</comment>
<keyword evidence="3" id="KW-0012">Acyltransferase</keyword>
<dbReference type="FunFam" id="3.60.20.40:FF:000002">
    <property type="entry name" value="gamma-glutamyltransferase 7"/>
    <property type="match status" value="1"/>
</dbReference>
<evidence type="ECO:0000313" key="4">
    <source>
        <dbReference type="Proteomes" id="UP000504632"/>
    </source>
</evidence>
<comment type="catalytic activity">
    <reaction evidence="3">
        <text>an N-terminal (5-L-glutamyl)-[peptide] + an alpha-amino acid = 5-L-glutamyl amino acid + an N-terminal L-alpha-aminoacyl-[peptide]</text>
        <dbReference type="Rhea" id="RHEA:23904"/>
        <dbReference type="Rhea" id="RHEA-COMP:9780"/>
        <dbReference type="Rhea" id="RHEA-COMP:9795"/>
        <dbReference type="ChEBI" id="CHEBI:77644"/>
        <dbReference type="ChEBI" id="CHEBI:78597"/>
        <dbReference type="ChEBI" id="CHEBI:78599"/>
        <dbReference type="ChEBI" id="CHEBI:78608"/>
        <dbReference type="EC" id="2.3.2.2"/>
    </reaction>
</comment>
<dbReference type="GeneID" id="115815342"/>
<dbReference type="InParanoid" id="A0A6J2VMH5"/>
<dbReference type="InterPro" id="IPR029055">
    <property type="entry name" value="Ntn_hydrolases_N"/>
</dbReference>
<dbReference type="InterPro" id="IPR000101">
    <property type="entry name" value="GGT_peptidase"/>
</dbReference>
<comment type="catalytic activity">
    <reaction evidence="3">
        <text>an S-substituted glutathione + H2O = an S-substituted L-cysteinylglycine + L-glutamate</text>
        <dbReference type="Rhea" id="RHEA:59468"/>
        <dbReference type="ChEBI" id="CHEBI:15377"/>
        <dbReference type="ChEBI" id="CHEBI:29985"/>
        <dbReference type="ChEBI" id="CHEBI:90779"/>
        <dbReference type="ChEBI" id="CHEBI:143103"/>
        <dbReference type="EC" id="3.4.19.13"/>
    </reaction>
</comment>
<dbReference type="Pfam" id="PF01019">
    <property type="entry name" value="G_glu_transpept"/>
    <property type="match status" value="1"/>
</dbReference>
<comment type="catalytic activity">
    <reaction evidence="3">
        <text>glutathione + H2O = L-cysteinylglycine + L-glutamate</text>
        <dbReference type="Rhea" id="RHEA:28807"/>
        <dbReference type="ChEBI" id="CHEBI:15377"/>
        <dbReference type="ChEBI" id="CHEBI:29985"/>
        <dbReference type="ChEBI" id="CHEBI:57925"/>
        <dbReference type="ChEBI" id="CHEBI:61694"/>
        <dbReference type="EC" id="3.4.19.13"/>
    </reaction>
</comment>
<feature type="transmembrane region" description="Helical" evidence="3">
    <location>
        <begin position="30"/>
        <end position="54"/>
    </location>
</feature>
<keyword evidence="3" id="KW-0472">Membrane</keyword>
<proteinExistence type="inferred from homology"/>
<dbReference type="GO" id="GO:0036374">
    <property type="term" value="F:glutathione hydrolase activity"/>
    <property type="evidence" value="ECO:0007669"/>
    <property type="project" value="UniProtKB-UniRule"/>
</dbReference>
<dbReference type="Proteomes" id="UP000504632">
    <property type="component" value="Chromosome 6"/>
</dbReference>
<gene>
    <name evidence="5" type="primary">LOC115815342</name>
</gene>
<keyword evidence="3" id="KW-0378">Hydrolase</keyword>
<dbReference type="UniPathway" id="UPA00204"/>
<feature type="binding site" evidence="2">
    <location>
        <position position="129"/>
    </location>
    <ligand>
        <name>L-glutamate</name>
        <dbReference type="ChEBI" id="CHEBI:29985"/>
    </ligand>
</feature>
<evidence type="ECO:0000256" key="3">
    <source>
        <dbReference type="RuleBase" id="RU368068"/>
    </source>
</evidence>
<dbReference type="OrthoDB" id="2015213at2759"/>
<dbReference type="RefSeq" id="XP_030634160.1">
    <property type="nucleotide sequence ID" value="XM_030778300.1"/>
</dbReference>
<dbReference type="Gene3D" id="3.60.20.40">
    <property type="match status" value="1"/>
</dbReference>
<organism evidence="4 5">
    <name type="scientific">Chanos chanos</name>
    <name type="common">Milkfish</name>
    <name type="synonym">Mugil chanos</name>
    <dbReference type="NCBI Taxonomy" id="29144"/>
    <lineage>
        <taxon>Eukaryota</taxon>
        <taxon>Metazoa</taxon>
        <taxon>Chordata</taxon>
        <taxon>Craniata</taxon>
        <taxon>Vertebrata</taxon>
        <taxon>Euteleostomi</taxon>
        <taxon>Actinopterygii</taxon>
        <taxon>Neopterygii</taxon>
        <taxon>Teleostei</taxon>
        <taxon>Ostariophysi</taxon>
        <taxon>Gonorynchiformes</taxon>
        <taxon>Chanidae</taxon>
        <taxon>Chanos</taxon>
    </lineage>
</organism>
<protein>
    <recommendedName>
        <fullName evidence="3">Glutathione hydrolase</fullName>
        <ecNumber evidence="3">2.3.2.2</ecNumber>
        <ecNumber evidence="3">3.4.19.13</ecNumber>
    </recommendedName>
    <alternativeName>
        <fullName evidence="3">Gamma-glutamyltransferase</fullName>
    </alternativeName>
    <alternativeName>
        <fullName evidence="3">Gamma-glutamyltranspeptidase</fullName>
    </alternativeName>
</protein>
<evidence type="ECO:0000256" key="1">
    <source>
        <dbReference type="ARBA" id="ARBA00009381"/>
    </source>
</evidence>
<accession>A0A6J2VMH5</accession>
<dbReference type="AlphaFoldDB" id="A0A6J2VMH5"/>
<dbReference type="EC" id="3.4.19.13" evidence="3"/>
<dbReference type="GO" id="GO:0103068">
    <property type="term" value="F:leukotriene C4 gamma-glutamyl transferase activity"/>
    <property type="evidence" value="ECO:0007669"/>
    <property type="project" value="UniProtKB-EC"/>
</dbReference>
<keyword evidence="3" id="KW-0808">Transferase</keyword>
<feature type="binding site" evidence="2">
    <location>
        <position position="437"/>
    </location>
    <ligand>
        <name>L-glutamate</name>
        <dbReference type="ChEBI" id="CHEBI:29985"/>
    </ligand>
</feature>
<keyword evidence="3" id="KW-0812">Transmembrane</keyword>
<feature type="binding site" evidence="2">
    <location>
        <position position="489"/>
    </location>
    <ligand>
        <name>L-glutamate</name>
        <dbReference type="ChEBI" id="CHEBI:29985"/>
    </ligand>
</feature>
<dbReference type="EC" id="2.3.2.2" evidence="3"/>